<evidence type="ECO:0000256" key="1">
    <source>
        <dbReference type="ARBA" id="ARBA00009009"/>
    </source>
</evidence>
<dbReference type="InterPro" id="IPR012338">
    <property type="entry name" value="Beta-lactam/transpept-like"/>
</dbReference>
<dbReference type="PANTHER" id="PTHR43283:SF17">
    <property type="entry name" value="(LOVD), PUTATIVE (AFU_ORTHOLOGUE AFUA_5G00920)-RELATED"/>
    <property type="match status" value="1"/>
</dbReference>
<sequence length="400" mass="43287">MSLEDIFRAAVENKTIPGAVLVATNRSGTLNYAAAFGNAGASPDSTPLAIDSVFWIASCTKLLTTIAALQCVERGLFALDAPADVAHLLPEYVAPVVLAGFDARGEAIINPAARGITLRHLLTHTGGMGYDTRGPLAAWRGSRGEKPARAFQGDIAGGMRMPLLFEPGEGWNYGTGVDWAGKMVERANRGMSLDVYMRENLWEPLGLRSMTFHLEQREDIRGNLVEMARRTPESGALVPSAGHIIANPSKDAMGGIGLYGSAEEYLQILASLLRDDGKLLTSQSVTEMFAPQLSPACKEMWMRKVKARNYVLTGGLKIGADLTWGLGGLCTLEDVEGRRKKGSLSWGGLPNLFWWIDRESGVAGMYASQVLPQGDPLSCELFAEFEKYVYKNAEELTLKG</sequence>
<evidence type="ECO:0000313" key="5">
    <source>
        <dbReference type="Proteomes" id="UP000076532"/>
    </source>
</evidence>
<dbReference type="GO" id="GO:0016787">
    <property type="term" value="F:hydrolase activity"/>
    <property type="evidence" value="ECO:0007669"/>
    <property type="project" value="UniProtKB-KW"/>
</dbReference>
<dbReference type="AlphaFoldDB" id="A0A166AB26"/>
<evidence type="ECO:0000313" key="4">
    <source>
        <dbReference type="EMBL" id="KZP11427.1"/>
    </source>
</evidence>
<dbReference type="InterPro" id="IPR001466">
    <property type="entry name" value="Beta-lactam-related"/>
</dbReference>
<dbReference type="PANTHER" id="PTHR43283">
    <property type="entry name" value="BETA-LACTAMASE-RELATED"/>
    <property type="match status" value="1"/>
</dbReference>
<reference evidence="4 5" key="1">
    <citation type="journal article" date="2016" name="Mol. Biol. Evol.">
        <title>Comparative Genomics of Early-Diverging Mushroom-Forming Fungi Provides Insights into the Origins of Lignocellulose Decay Capabilities.</title>
        <authorList>
            <person name="Nagy L.G."/>
            <person name="Riley R."/>
            <person name="Tritt A."/>
            <person name="Adam C."/>
            <person name="Daum C."/>
            <person name="Floudas D."/>
            <person name="Sun H."/>
            <person name="Yadav J.S."/>
            <person name="Pangilinan J."/>
            <person name="Larsson K.H."/>
            <person name="Matsuura K."/>
            <person name="Barry K."/>
            <person name="Labutti K."/>
            <person name="Kuo R."/>
            <person name="Ohm R.A."/>
            <person name="Bhattacharya S.S."/>
            <person name="Shirouzu T."/>
            <person name="Yoshinaga Y."/>
            <person name="Martin F.M."/>
            <person name="Grigoriev I.V."/>
            <person name="Hibbett D.S."/>
        </authorList>
    </citation>
    <scope>NUCLEOTIDE SEQUENCE [LARGE SCALE GENOMIC DNA]</scope>
    <source>
        <strain evidence="4 5">CBS 109695</strain>
    </source>
</reference>
<keyword evidence="2" id="KW-0378">Hydrolase</keyword>
<keyword evidence="5" id="KW-1185">Reference proteome</keyword>
<dbReference type="OrthoDB" id="428260at2759"/>
<organism evidence="4 5">
    <name type="scientific">Athelia psychrophila</name>
    <dbReference type="NCBI Taxonomy" id="1759441"/>
    <lineage>
        <taxon>Eukaryota</taxon>
        <taxon>Fungi</taxon>
        <taxon>Dikarya</taxon>
        <taxon>Basidiomycota</taxon>
        <taxon>Agaricomycotina</taxon>
        <taxon>Agaricomycetes</taxon>
        <taxon>Agaricomycetidae</taxon>
        <taxon>Atheliales</taxon>
        <taxon>Atheliaceae</taxon>
        <taxon>Athelia</taxon>
    </lineage>
</organism>
<dbReference type="SUPFAM" id="SSF56601">
    <property type="entry name" value="beta-lactamase/transpeptidase-like"/>
    <property type="match status" value="1"/>
</dbReference>
<name>A0A166AB26_9AGAM</name>
<comment type="similarity">
    <text evidence="1">Belongs to the class-A beta-lactamase family.</text>
</comment>
<dbReference type="STRING" id="436010.A0A166AB26"/>
<evidence type="ECO:0000259" key="3">
    <source>
        <dbReference type="Pfam" id="PF00144"/>
    </source>
</evidence>
<accession>A0A166AB26</accession>
<evidence type="ECO:0000256" key="2">
    <source>
        <dbReference type="ARBA" id="ARBA00022801"/>
    </source>
</evidence>
<dbReference type="InterPro" id="IPR050789">
    <property type="entry name" value="Diverse_Enzym_Activities"/>
</dbReference>
<dbReference type="Gene3D" id="3.40.710.10">
    <property type="entry name" value="DD-peptidase/beta-lactamase superfamily"/>
    <property type="match status" value="1"/>
</dbReference>
<protein>
    <submittedName>
        <fullName evidence="4">Beta-lactamase</fullName>
    </submittedName>
</protein>
<dbReference type="Pfam" id="PF00144">
    <property type="entry name" value="Beta-lactamase"/>
    <property type="match status" value="1"/>
</dbReference>
<gene>
    <name evidence="4" type="ORF">FIBSPDRAFT_756741</name>
</gene>
<proteinExistence type="inferred from homology"/>
<dbReference type="Proteomes" id="UP000076532">
    <property type="component" value="Unassembled WGS sequence"/>
</dbReference>
<feature type="domain" description="Beta-lactamase-related" evidence="3">
    <location>
        <begin position="3"/>
        <end position="372"/>
    </location>
</feature>
<dbReference type="EMBL" id="KV417663">
    <property type="protein sequence ID" value="KZP11427.1"/>
    <property type="molecule type" value="Genomic_DNA"/>
</dbReference>